<keyword evidence="3" id="KW-1185">Reference proteome</keyword>
<gene>
    <name evidence="2" type="ORF">BHE90_017708</name>
</gene>
<feature type="non-terminal residue" evidence="2">
    <location>
        <position position="1"/>
    </location>
</feature>
<feature type="compositionally biased region" description="Polar residues" evidence="1">
    <location>
        <begin position="73"/>
        <end position="82"/>
    </location>
</feature>
<evidence type="ECO:0000313" key="2">
    <source>
        <dbReference type="EMBL" id="RTE67917.1"/>
    </source>
</evidence>
<dbReference type="AlphaFoldDB" id="A0A430KWN8"/>
<dbReference type="EMBL" id="MIKF01001523">
    <property type="protein sequence ID" value="RTE67917.1"/>
    <property type="molecule type" value="Genomic_DNA"/>
</dbReference>
<dbReference type="Proteomes" id="UP000287124">
    <property type="component" value="Unassembled WGS sequence"/>
</dbReference>
<sequence>SDDKELPYVGSLQLRAKRARTRSPAFPPPSKRQTLNNYGTPSSSSSSQALLTSAPSPAAPTSRATAPSTSPSINVASTSPITRATPKWPLPHKRTSRLKEIKGVYDANLTQFYRYIDDWFEEFETRVRLGRVDDYSN</sequence>
<feature type="compositionally biased region" description="Low complexity" evidence="1">
    <location>
        <begin position="40"/>
        <end position="72"/>
    </location>
</feature>
<evidence type="ECO:0000313" key="3">
    <source>
        <dbReference type="Proteomes" id="UP000287124"/>
    </source>
</evidence>
<proteinExistence type="predicted"/>
<evidence type="ECO:0000256" key="1">
    <source>
        <dbReference type="SAM" id="MobiDB-lite"/>
    </source>
</evidence>
<accession>A0A430KWN8</accession>
<reference evidence="2 3" key="1">
    <citation type="submission" date="2017-06" db="EMBL/GenBank/DDBJ databases">
        <title>Comparative genomic analysis of Ambrosia Fusariam Clade fungi.</title>
        <authorList>
            <person name="Stajich J.E."/>
            <person name="Carrillo J."/>
            <person name="Kijimoto T."/>
            <person name="Eskalen A."/>
            <person name="O'Donnell K."/>
            <person name="Kasson M."/>
        </authorList>
    </citation>
    <scope>NUCLEOTIDE SEQUENCE [LARGE SCALE GENOMIC DNA]</scope>
    <source>
        <strain evidence="2 3">UCR1854</strain>
    </source>
</reference>
<protein>
    <submittedName>
        <fullName evidence="2">Uncharacterized protein</fullName>
    </submittedName>
</protein>
<comment type="caution">
    <text evidence="2">The sequence shown here is derived from an EMBL/GenBank/DDBJ whole genome shotgun (WGS) entry which is preliminary data.</text>
</comment>
<name>A0A430KWN8_9HYPO</name>
<organism evidence="2 3">
    <name type="scientific">Fusarium euwallaceae</name>
    <dbReference type="NCBI Taxonomy" id="1147111"/>
    <lineage>
        <taxon>Eukaryota</taxon>
        <taxon>Fungi</taxon>
        <taxon>Dikarya</taxon>
        <taxon>Ascomycota</taxon>
        <taxon>Pezizomycotina</taxon>
        <taxon>Sordariomycetes</taxon>
        <taxon>Hypocreomycetidae</taxon>
        <taxon>Hypocreales</taxon>
        <taxon>Nectriaceae</taxon>
        <taxon>Fusarium</taxon>
        <taxon>Fusarium solani species complex</taxon>
    </lineage>
</organism>
<feature type="region of interest" description="Disordered" evidence="1">
    <location>
        <begin position="1"/>
        <end position="91"/>
    </location>
</feature>